<name>A0A0D6JTM3_9EURY</name>
<accession>A0A0D6JTM3</accession>
<dbReference type="Pfam" id="PF15915">
    <property type="entry name" value="BAT"/>
    <property type="match status" value="1"/>
</dbReference>
<dbReference type="EMBL" id="CSTE01000002">
    <property type="protein sequence ID" value="CQR50968.1"/>
    <property type="molecule type" value="Genomic_DNA"/>
</dbReference>
<evidence type="ECO:0000259" key="3">
    <source>
        <dbReference type="Pfam" id="PF04967"/>
    </source>
</evidence>
<dbReference type="InterPro" id="IPR036388">
    <property type="entry name" value="WH-like_DNA-bd_sf"/>
</dbReference>
<protein>
    <submittedName>
        <fullName evidence="5">HTH DNA binding domain protein</fullName>
    </submittedName>
</protein>
<reference evidence="6" key="1">
    <citation type="submission" date="2015-03" db="EMBL/GenBank/DDBJ databases">
        <authorList>
            <person name="Urmite Genomes"/>
        </authorList>
    </citation>
    <scope>NUCLEOTIDE SEQUENCE [LARGE SCALE GENOMIC DNA]</scope>
    <source>
        <strain evidence="6">Arc-Hr</strain>
    </source>
</reference>
<dbReference type="PANTHER" id="PTHR34236">
    <property type="entry name" value="DIMETHYL SULFOXIDE REDUCTASE TRANSCRIPTIONAL ACTIVATOR"/>
    <property type="match status" value="1"/>
</dbReference>
<dbReference type="InterPro" id="IPR007050">
    <property type="entry name" value="HTH_bacterioopsin"/>
</dbReference>
<keyword evidence="6" id="KW-1185">Reference proteome</keyword>
<evidence type="ECO:0000259" key="4">
    <source>
        <dbReference type="Pfam" id="PF15915"/>
    </source>
</evidence>
<dbReference type="PANTHER" id="PTHR34236:SF1">
    <property type="entry name" value="DIMETHYL SULFOXIDE REDUCTASE TRANSCRIPTIONAL ACTIVATOR"/>
    <property type="match status" value="1"/>
</dbReference>
<keyword evidence="1" id="KW-0805">Transcription regulation</keyword>
<evidence type="ECO:0000313" key="6">
    <source>
        <dbReference type="Proteomes" id="UP000198902"/>
    </source>
</evidence>
<dbReference type="Proteomes" id="UP000198902">
    <property type="component" value="Unassembled WGS sequence"/>
</dbReference>
<dbReference type="InterPro" id="IPR031803">
    <property type="entry name" value="BAT_GAF/HTH-assoc"/>
</dbReference>
<keyword evidence="2" id="KW-0804">Transcription</keyword>
<feature type="domain" description="Bacterioopsin transcriptional activator GAF and HTH associated" evidence="4">
    <location>
        <begin position="13"/>
        <end position="150"/>
    </location>
</feature>
<organism evidence="5 6">
    <name type="scientific">Haloferax massiliensis</name>
    <dbReference type="NCBI Taxonomy" id="1476858"/>
    <lineage>
        <taxon>Archaea</taxon>
        <taxon>Methanobacteriati</taxon>
        <taxon>Methanobacteriota</taxon>
        <taxon>Stenosarchaea group</taxon>
        <taxon>Halobacteria</taxon>
        <taxon>Halobacteriales</taxon>
        <taxon>Haloferacaceae</taxon>
        <taxon>Haloferax</taxon>
    </lineage>
</organism>
<gene>
    <name evidence="5" type="ORF">BN996_02454</name>
</gene>
<proteinExistence type="predicted"/>
<evidence type="ECO:0000313" key="5">
    <source>
        <dbReference type="EMBL" id="CQR50968.1"/>
    </source>
</evidence>
<feature type="domain" description="HTH bat-type" evidence="3">
    <location>
        <begin position="156"/>
        <end position="205"/>
    </location>
</feature>
<evidence type="ECO:0000256" key="2">
    <source>
        <dbReference type="ARBA" id="ARBA00023163"/>
    </source>
</evidence>
<sequence>MATIVRGAIPSEEFALGHTLSALPDVEIECERIIESGEHTVMPLVWIRHADRSDIDDALREDPSVDEVTCLSEFDDEFLYRMAWVDHVHLLLQMITNSHATILDAYGWGDEWQFRVLYPARDDFARTHDFAAEHGLRFEVESIREMDAEPAGRYGLTESQFKALVTAAQEGYFEVPRRVSLSELADKMGVSHQSLSERLRRGTDALVEDSLLIGSVPDDFRD</sequence>
<dbReference type="RefSeq" id="WP_089779314.1">
    <property type="nucleotide sequence ID" value="NZ_CABLRR010000002.1"/>
</dbReference>
<dbReference type="AlphaFoldDB" id="A0A0D6JTM3"/>
<dbReference type="Gene3D" id="1.10.10.10">
    <property type="entry name" value="Winged helix-like DNA-binding domain superfamily/Winged helix DNA-binding domain"/>
    <property type="match status" value="1"/>
</dbReference>
<evidence type="ECO:0000256" key="1">
    <source>
        <dbReference type="ARBA" id="ARBA00023015"/>
    </source>
</evidence>
<dbReference type="OrthoDB" id="202021at2157"/>
<dbReference type="Pfam" id="PF04967">
    <property type="entry name" value="HTH_10"/>
    <property type="match status" value="1"/>
</dbReference>